<comment type="caution">
    <text evidence="1">The sequence shown here is derived from an EMBL/GenBank/DDBJ whole genome shotgun (WGS) entry which is preliminary data.</text>
</comment>
<dbReference type="Proteomes" id="UP001160148">
    <property type="component" value="Unassembled WGS sequence"/>
</dbReference>
<gene>
    <name evidence="1" type="ORF">MEUPH1_LOCUS28333</name>
</gene>
<evidence type="ECO:0000313" key="1">
    <source>
        <dbReference type="EMBL" id="CAI6374739.1"/>
    </source>
</evidence>
<reference evidence="1 2" key="1">
    <citation type="submission" date="2023-01" db="EMBL/GenBank/DDBJ databases">
        <authorList>
            <person name="Whitehead M."/>
        </authorList>
    </citation>
    <scope>NUCLEOTIDE SEQUENCE [LARGE SCALE GENOMIC DNA]</scope>
</reference>
<sequence>MIMKPNLMTQLYQLMRKSMTTSSNELDVNWLLSLSVESIDMSAELLCLVELAEFRNVCLSWTDLLKCTPPPTSTSSLNTATMSTSATYAATPADLVGAPSSFEEHIGASTADVDFVGFLEASASNQGIMETYCDTYTYT</sequence>
<evidence type="ECO:0000313" key="2">
    <source>
        <dbReference type="Proteomes" id="UP001160148"/>
    </source>
</evidence>
<name>A0AAV0Y4I0_9HEMI</name>
<organism evidence="1 2">
    <name type="scientific">Macrosiphum euphorbiae</name>
    <name type="common">potato aphid</name>
    <dbReference type="NCBI Taxonomy" id="13131"/>
    <lineage>
        <taxon>Eukaryota</taxon>
        <taxon>Metazoa</taxon>
        <taxon>Ecdysozoa</taxon>
        <taxon>Arthropoda</taxon>
        <taxon>Hexapoda</taxon>
        <taxon>Insecta</taxon>
        <taxon>Pterygota</taxon>
        <taxon>Neoptera</taxon>
        <taxon>Paraneoptera</taxon>
        <taxon>Hemiptera</taxon>
        <taxon>Sternorrhyncha</taxon>
        <taxon>Aphidomorpha</taxon>
        <taxon>Aphidoidea</taxon>
        <taxon>Aphididae</taxon>
        <taxon>Macrosiphini</taxon>
        <taxon>Macrosiphum</taxon>
    </lineage>
</organism>
<dbReference type="EMBL" id="CARXXK010001250">
    <property type="protein sequence ID" value="CAI6374739.1"/>
    <property type="molecule type" value="Genomic_DNA"/>
</dbReference>
<dbReference type="AlphaFoldDB" id="A0AAV0Y4I0"/>
<protein>
    <submittedName>
        <fullName evidence="1">Uncharacterized protein</fullName>
    </submittedName>
</protein>
<accession>A0AAV0Y4I0</accession>
<proteinExistence type="predicted"/>
<keyword evidence="2" id="KW-1185">Reference proteome</keyword>